<dbReference type="GO" id="GO:0022625">
    <property type="term" value="C:cytosolic large ribosomal subunit"/>
    <property type="evidence" value="ECO:0007669"/>
    <property type="project" value="InterPro"/>
</dbReference>
<gene>
    <name evidence="2" type="ORF">RND71_042184</name>
</gene>
<dbReference type="Pfam" id="PF00428">
    <property type="entry name" value="Ribosomal_60s"/>
    <property type="match status" value="1"/>
</dbReference>
<protein>
    <recommendedName>
        <fullName evidence="4">60S acidic ribosomal protein P2</fullName>
    </recommendedName>
</protein>
<evidence type="ECO:0008006" key="4">
    <source>
        <dbReference type="Google" id="ProtNLM"/>
    </source>
</evidence>
<comment type="caution">
    <text evidence="2">The sequence shown here is derived from an EMBL/GenBank/DDBJ whole genome shotgun (WGS) entry which is preliminary data.</text>
</comment>
<proteinExistence type="predicted"/>
<evidence type="ECO:0000256" key="1">
    <source>
        <dbReference type="ARBA" id="ARBA00003362"/>
    </source>
</evidence>
<dbReference type="InterPro" id="IPR044076">
    <property type="entry name" value="Ribosomal_P2"/>
</dbReference>
<comment type="function">
    <text evidence="1">Plays an important role in the elongation step of protein synthesis.</text>
</comment>
<dbReference type="PANTHER" id="PTHR21141">
    <property type="entry name" value="60S ACIDIC RIBOSOMAL PROTEIN FAMILY MEMBER"/>
    <property type="match status" value="1"/>
</dbReference>
<dbReference type="GO" id="GO:0002182">
    <property type="term" value="P:cytoplasmic translational elongation"/>
    <property type="evidence" value="ECO:0007669"/>
    <property type="project" value="InterPro"/>
</dbReference>
<keyword evidence="3" id="KW-1185">Reference proteome</keyword>
<dbReference type="GO" id="GO:0003735">
    <property type="term" value="F:structural constituent of ribosome"/>
    <property type="evidence" value="ECO:0007669"/>
    <property type="project" value="InterPro"/>
</dbReference>
<dbReference type="Proteomes" id="UP001291623">
    <property type="component" value="Unassembled WGS sequence"/>
</dbReference>
<dbReference type="PANTHER" id="PTHR21141:SF92">
    <property type="entry name" value="60S ACIDIC RIBOSOMAL PROTEIN P2A-LIKE"/>
    <property type="match status" value="1"/>
</dbReference>
<name>A0AAE1QT74_9SOLA</name>
<dbReference type="EMBL" id="JAVYJV010000024">
    <property type="protein sequence ID" value="KAK4337697.1"/>
    <property type="molecule type" value="Genomic_DNA"/>
</dbReference>
<dbReference type="AlphaFoldDB" id="A0AAE1QT74"/>
<accession>A0AAE1QT74</accession>
<evidence type="ECO:0000313" key="3">
    <source>
        <dbReference type="Proteomes" id="UP001291623"/>
    </source>
</evidence>
<organism evidence="2 3">
    <name type="scientific">Anisodus tanguticus</name>
    <dbReference type="NCBI Taxonomy" id="243964"/>
    <lineage>
        <taxon>Eukaryota</taxon>
        <taxon>Viridiplantae</taxon>
        <taxon>Streptophyta</taxon>
        <taxon>Embryophyta</taxon>
        <taxon>Tracheophyta</taxon>
        <taxon>Spermatophyta</taxon>
        <taxon>Magnoliopsida</taxon>
        <taxon>eudicotyledons</taxon>
        <taxon>Gunneridae</taxon>
        <taxon>Pentapetalae</taxon>
        <taxon>asterids</taxon>
        <taxon>lamiids</taxon>
        <taxon>Solanales</taxon>
        <taxon>Solanaceae</taxon>
        <taxon>Solanoideae</taxon>
        <taxon>Hyoscyameae</taxon>
        <taxon>Anisodus</taxon>
    </lineage>
</organism>
<reference evidence="2" key="1">
    <citation type="submission" date="2023-12" db="EMBL/GenBank/DDBJ databases">
        <title>Genome assembly of Anisodus tanguticus.</title>
        <authorList>
            <person name="Wang Y.-J."/>
        </authorList>
    </citation>
    <scope>NUCLEOTIDE SEQUENCE</scope>
    <source>
        <strain evidence="2">KB-2021</strain>
        <tissue evidence="2">Leaf</tissue>
    </source>
</reference>
<sequence>MIRPLKPDEAKNVLLLSQVKGKDLTELVAAGREMIALVPSGGCVVVASGGGGGAVVVEEKAEEKKVEEKEESEEEFGFDLFG</sequence>
<evidence type="ECO:0000313" key="2">
    <source>
        <dbReference type="EMBL" id="KAK4337697.1"/>
    </source>
</evidence>